<dbReference type="PANTHER" id="PTHR48081">
    <property type="entry name" value="AB HYDROLASE SUPERFAMILY PROTEIN C4A8.06C"/>
    <property type="match status" value="1"/>
</dbReference>
<organism evidence="3 4">
    <name type="scientific">Simkania negevensis (strain ATCC VR-1471 / DSM 27360 / Z)</name>
    <dbReference type="NCBI Taxonomy" id="331113"/>
    <lineage>
        <taxon>Bacteria</taxon>
        <taxon>Pseudomonadati</taxon>
        <taxon>Chlamydiota</taxon>
        <taxon>Chlamydiia</taxon>
        <taxon>Parachlamydiales</taxon>
        <taxon>Simkaniaceae</taxon>
        <taxon>Simkania</taxon>
    </lineage>
</organism>
<evidence type="ECO:0000313" key="4">
    <source>
        <dbReference type="Proteomes" id="UP000000496"/>
    </source>
</evidence>
<dbReference type="Proteomes" id="UP000000496">
    <property type="component" value="Chromosome gsn.131"/>
</dbReference>
<dbReference type="AlphaFoldDB" id="F8L913"/>
<dbReference type="eggNOG" id="COG0657">
    <property type="taxonomic scope" value="Bacteria"/>
</dbReference>
<dbReference type="InterPro" id="IPR029058">
    <property type="entry name" value="AB_hydrolase_fold"/>
</dbReference>
<dbReference type="EMBL" id="FR872582">
    <property type="protein sequence ID" value="CCB89323.1"/>
    <property type="molecule type" value="Genomic_DNA"/>
</dbReference>
<accession>F8L913</accession>
<dbReference type="GO" id="GO:0016787">
    <property type="term" value="F:hydrolase activity"/>
    <property type="evidence" value="ECO:0007669"/>
    <property type="project" value="UniProtKB-KW"/>
</dbReference>
<feature type="domain" description="Alpha/beta hydrolase fold-3" evidence="2">
    <location>
        <begin position="84"/>
        <end position="292"/>
    </location>
</feature>
<protein>
    <submittedName>
        <fullName evidence="3">Putative alpha/beta hydrolase R526</fullName>
        <ecNumber evidence="3">3.-.-.-</ecNumber>
    </submittedName>
</protein>
<dbReference type="KEGG" id="sng:SNE_A14460"/>
<evidence type="ECO:0000259" key="2">
    <source>
        <dbReference type="Pfam" id="PF07859"/>
    </source>
</evidence>
<dbReference type="STRING" id="331113.SNE_A14460"/>
<name>F8L913_SIMNZ</name>
<evidence type="ECO:0000256" key="1">
    <source>
        <dbReference type="ARBA" id="ARBA00022801"/>
    </source>
</evidence>
<evidence type="ECO:0000313" key="3">
    <source>
        <dbReference type="EMBL" id="CCB89323.1"/>
    </source>
</evidence>
<keyword evidence="1 3" id="KW-0378">Hydrolase</keyword>
<dbReference type="Gene3D" id="3.40.50.1820">
    <property type="entry name" value="alpha/beta hydrolase"/>
    <property type="match status" value="1"/>
</dbReference>
<reference evidence="3 4" key="2">
    <citation type="journal article" date="2011" name="Mol. Biol. Evol.">
        <title>Unity in variety--the pan-genome of the Chlamydiae.</title>
        <authorList>
            <person name="Collingro A."/>
            <person name="Tischler P."/>
            <person name="Weinmaier T."/>
            <person name="Penz T."/>
            <person name="Heinz E."/>
            <person name="Brunham R.C."/>
            <person name="Read T.D."/>
            <person name="Bavoil P.M."/>
            <person name="Sachse K."/>
            <person name="Kahane S."/>
            <person name="Friedman M.G."/>
            <person name="Rattei T."/>
            <person name="Myers G.S."/>
            <person name="Horn M."/>
        </authorList>
    </citation>
    <scope>NUCLEOTIDE SEQUENCE [LARGE SCALE GENOMIC DNA]</scope>
    <source>
        <strain evidence="4">ATCC VR-1471 / Z</strain>
    </source>
</reference>
<dbReference type="InterPro" id="IPR050300">
    <property type="entry name" value="GDXG_lipolytic_enzyme"/>
</dbReference>
<keyword evidence="4" id="KW-1185">Reference proteome</keyword>
<dbReference type="InterPro" id="IPR013094">
    <property type="entry name" value="AB_hydrolase_3"/>
</dbReference>
<dbReference type="SUPFAM" id="SSF53474">
    <property type="entry name" value="alpha/beta-Hydrolases"/>
    <property type="match status" value="1"/>
</dbReference>
<dbReference type="Pfam" id="PF07859">
    <property type="entry name" value="Abhydrolase_3"/>
    <property type="match status" value="1"/>
</dbReference>
<dbReference type="OrthoDB" id="24847at2"/>
<sequence length="330" mass="36568">MKSKLPILEKDTQGFIDKLASKKGKPIYEMTPEEARAFLEKMQSGFTDKLRVDTEDKTIPVGPNGQVSIKIFRPQGNKQALPVLMYFHGAGWVMGSHNTFDHLARLLAIKAKIAVVFVNYSLSPEAQFPIAIEEAYAATQYISEHGKQFNLDSSRIAIGGDSVGGNMTIAVSMLAKERKGPKFLFQLLFYPVTDAKLNSNSYKQYAKGPWLTKAAMEWFWNAYEPKTSARKNPLMSPLEASIEQIKDLPSALVVTAEHDVLRDEGEAYAHKLTQAGVQVTATRFLGTIHDFLMINDLAHTPAAQGAINLATIHLHQALYSEQEISISKVA</sequence>
<dbReference type="PANTHER" id="PTHR48081:SF8">
    <property type="entry name" value="ALPHA_BETA HYDROLASE FOLD-3 DOMAIN-CONTAINING PROTEIN-RELATED"/>
    <property type="match status" value="1"/>
</dbReference>
<dbReference type="RefSeq" id="WP_013943790.1">
    <property type="nucleotide sequence ID" value="NC_015713.1"/>
</dbReference>
<dbReference type="EC" id="3.-.-.-" evidence="3"/>
<reference key="1">
    <citation type="journal article" date="2011" name="Mol. Biol. Evol.">
        <title>Unity in variety -- the pan-genome of the Chlamydiae.</title>
        <authorList>
            <person name="Collingro A."/>
            <person name="Tischler P."/>
            <person name="Weinmaier T."/>
            <person name="Penz T."/>
            <person name="Heinz E."/>
            <person name="Brunham R.C."/>
            <person name="Read T.D."/>
            <person name="Bavoil P.M."/>
            <person name="Sachse K."/>
            <person name="Kahane S."/>
            <person name="Friedman M.G."/>
            <person name="Rattei T."/>
            <person name="Myers G.S.A."/>
            <person name="Horn M."/>
        </authorList>
    </citation>
    <scope>NUCLEOTIDE SEQUENCE</scope>
    <source>
        <strain>Z</strain>
    </source>
</reference>
<gene>
    <name evidence="3" type="ordered locus">SNE_A14460</name>
</gene>
<dbReference type="HOGENOM" id="CLU_012494_6_0_0"/>
<proteinExistence type="predicted"/>